<evidence type="ECO:0000313" key="3">
    <source>
        <dbReference type="Proteomes" id="UP001243330"/>
    </source>
</evidence>
<feature type="region of interest" description="Disordered" evidence="1">
    <location>
        <begin position="22"/>
        <end position="48"/>
    </location>
</feature>
<comment type="caution">
    <text evidence="2">The sequence shown here is derived from an EMBL/GenBank/DDBJ whole genome shotgun (WGS) entry which is preliminary data.</text>
</comment>
<feature type="compositionally biased region" description="Low complexity" evidence="1">
    <location>
        <begin position="257"/>
        <end position="266"/>
    </location>
</feature>
<dbReference type="Proteomes" id="UP001243330">
    <property type="component" value="Unassembled WGS sequence"/>
</dbReference>
<evidence type="ECO:0000256" key="1">
    <source>
        <dbReference type="SAM" id="MobiDB-lite"/>
    </source>
</evidence>
<dbReference type="AlphaFoldDB" id="A0AAD9E5B0"/>
<evidence type="ECO:0000313" key="2">
    <source>
        <dbReference type="EMBL" id="KAK1838139.1"/>
    </source>
</evidence>
<dbReference type="EMBL" id="JAQOWY010000898">
    <property type="protein sequence ID" value="KAK1838139.1"/>
    <property type="molecule type" value="Genomic_DNA"/>
</dbReference>
<feature type="region of interest" description="Disordered" evidence="1">
    <location>
        <begin position="246"/>
        <end position="266"/>
    </location>
</feature>
<keyword evidence="3" id="KW-1185">Reference proteome</keyword>
<reference evidence="2" key="1">
    <citation type="submission" date="2023-01" db="EMBL/GenBank/DDBJ databases">
        <title>Colletotrichum chrysophilum M932 genome sequence.</title>
        <authorList>
            <person name="Baroncelli R."/>
        </authorList>
    </citation>
    <scope>NUCLEOTIDE SEQUENCE</scope>
    <source>
        <strain evidence="2">M932</strain>
    </source>
</reference>
<proteinExistence type="predicted"/>
<name>A0AAD9E5B0_9PEZI</name>
<protein>
    <submittedName>
        <fullName evidence="2">Transposase</fullName>
    </submittedName>
</protein>
<gene>
    <name evidence="2" type="ORF">CCHR01_19237</name>
</gene>
<sequence length="266" mass="30257">MALRIDCEWSDVQQHRRRLAGEHIHTGDGSSGEETAFQASTHHRRPLKPQRNYLLNSAPISKQNFLRCYSHAPRHALRPHAIKSGWKATGMWPVNVPKPLMSQFIYTPAPTDVPRVPAWHSRPTNDKQTPEGITIKTLKNSANLHQTRWLFGHRLRSTAWGDRPVDPTVRILFFKKLGKTLDLNNMAAADDQQVIQSLEAQLEKYKPIKRGKVKPKPNARFVAIEDIQKKKWEVQKCPTKSKIVSIDSESSDDEEGISSCIILAKP</sequence>
<organism evidence="2 3">
    <name type="scientific">Colletotrichum chrysophilum</name>
    <dbReference type="NCBI Taxonomy" id="1836956"/>
    <lineage>
        <taxon>Eukaryota</taxon>
        <taxon>Fungi</taxon>
        <taxon>Dikarya</taxon>
        <taxon>Ascomycota</taxon>
        <taxon>Pezizomycotina</taxon>
        <taxon>Sordariomycetes</taxon>
        <taxon>Hypocreomycetidae</taxon>
        <taxon>Glomerellales</taxon>
        <taxon>Glomerellaceae</taxon>
        <taxon>Colletotrichum</taxon>
        <taxon>Colletotrichum gloeosporioides species complex</taxon>
    </lineage>
</organism>
<accession>A0AAD9E5B0</accession>